<gene>
    <name evidence="3" type="ORF">OCH7691_03307</name>
</gene>
<dbReference type="PANTHER" id="PTHR42793:SF4">
    <property type="entry name" value="BLL6376 PROTEIN"/>
    <property type="match status" value="1"/>
</dbReference>
<dbReference type="SUPFAM" id="SSF51735">
    <property type="entry name" value="NAD(P)-binding Rossmann-fold domains"/>
    <property type="match status" value="1"/>
</dbReference>
<dbReference type="InterPro" id="IPR003781">
    <property type="entry name" value="CoA-bd"/>
</dbReference>
<sequence length="716" mass="74850">MNETISLPRTPKAIDLASLDALFRPRSVAVIGASANAGKIGGLPIHYLKRAGYDGDIYPINPRRTEIQGLKSWPSLAAVPAAVDLAVIAVPAAQVREALLVVAAKGTKSAIIFSAGFAELGADGVRLQDELAAIGRKAGIRLLGPNCSGYANFANGAWVTFAPLLEEGQDSVGNVGLVSQSGAFANFGYRVGRNRGIRFSQWLTTGNTIDVDIADGLAFLAADENTKVILVYMEGCADGARFIEALALARARRKPVVVVKVGTTEAGAAAVSSHTAALAGEDSVFDAVLRQYGAYRARSVEELFDIGYAAANGTLPNSAKIAITSISGGVGVLLADEAATRGLDIAPMPEPAQAALRELVPFAGTRNPVDVTAQVINDFDLFDRSLEVVLQQGDYDMLVCFMGYLGLSKEYGPRILPLWESVRRRHPERTLAVATLFDPAIRQALEEAGHLVFEEPTHAVRALAALRHFAESFGRADGAAVSRPPGLLSLPAEAGPLNELDSLAIVQAAGIPTIGAIAVGSAEEATQAFRRIDAEGGRRAVLKVVSRELPHKSEAGGVRLGICSEEEAGAAYSEVMARVAQRAPGIAVDGALVAPMAEPGIETIIGVHRDPVFGPVVMFGLGGVFAEVLRDVAFRVAPFDVAEARRMIAETKASAILAGARGGPAVDVGILAQALADLSRFASAHAERVESIDINPFSVGPTAACALDAVVVLRGE</sequence>
<dbReference type="Gene3D" id="3.40.50.261">
    <property type="entry name" value="Succinyl-CoA synthetase domains"/>
    <property type="match status" value="2"/>
</dbReference>
<reference evidence="3 4" key="1">
    <citation type="submission" date="2017-03" db="EMBL/GenBank/DDBJ databases">
        <authorList>
            <person name="Afonso C.L."/>
            <person name="Miller P.J."/>
            <person name="Scott M.A."/>
            <person name="Spackman E."/>
            <person name="Goraichik I."/>
            <person name="Dimitrov K.M."/>
            <person name="Suarez D.L."/>
            <person name="Swayne D.E."/>
        </authorList>
    </citation>
    <scope>NUCLEOTIDE SEQUENCE [LARGE SCALE GENOMIC DNA]</scope>
    <source>
        <strain evidence="3 4">CECT 7691</strain>
    </source>
</reference>
<evidence type="ECO:0000259" key="2">
    <source>
        <dbReference type="SMART" id="SM00881"/>
    </source>
</evidence>
<dbReference type="SMART" id="SM00881">
    <property type="entry name" value="CoA_binding"/>
    <property type="match status" value="1"/>
</dbReference>
<name>A0A1Y5TRS8_9PROT</name>
<dbReference type="SUPFAM" id="SSF56059">
    <property type="entry name" value="Glutathione synthetase ATP-binding domain-like"/>
    <property type="match status" value="1"/>
</dbReference>
<dbReference type="RefSeq" id="WP_085884662.1">
    <property type="nucleotide sequence ID" value="NZ_FWFR01000003.1"/>
</dbReference>
<dbReference type="InParanoid" id="A0A1Y5TRS8"/>
<dbReference type="InterPro" id="IPR013815">
    <property type="entry name" value="ATP_grasp_subdomain_1"/>
</dbReference>
<dbReference type="FunCoup" id="A0A1Y5TRS8">
    <property type="interactions" value="64"/>
</dbReference>
<accession>A0A1Y5TRS8</accession>
<dbReference type="InterPro" id="IPR032875">
    <property type="entry name" value="Succ_CoA_lig_flav_dom"/>
</dbReference>
<dbReference type="Gene3D" id="3.30.470.20">
    <property type="entry name" value="ATP-grasp fold, B domain"/>
    <property type="match status" value="1"/>
</dbReference>
<dbReference type="Pfam" id="PF13380">
    <property type="entry name" value="CoA_binding_2"/>
    <property type="match status" value="1"/>
</dbReference>
<organism evidence="3 4">
    <name type="scientific">Oceanibacterium hippocampi</name>
    <dbReference type="NCBI Taxonomy" id="745714"/>
    <lineage>
        <taxon>Bacteria</taxon>
        <taxon>Pseudomonadati</taxon>
        <taxon>Pseudomonadota</taxon>
        <taxon>Alphaproteobacteria</taxon>
        <taxon>Sneathiellales</taxon>
        <taxon>Sneathiellaceae</taxon>
        <taxon>Oceanibacterium</taxon>
    </lineage>
</organism>
<keyword evidence="4" id="KW-1185">Reference proteome</keyword>
<dbReference type="EMBL" id="FWFR01000003">
    <property type="protein sequence ID" value="SLN70680.1"/>
    <property type="molecule type" value="Genomic_DNA"/>
</dbReference>
<dbReference type="GO" id="GO:0006099">
    <property type="term" value="P:tricarboxylic acid cycle"/>
    <property type="evidence" value="ECO:0007669"/>
    <property type="project" value="UniProtKB-KW"/>
</dbReference>
<dbReference type="Proteomes" id="UP000193200">
    <property type="component" value="Unassembled WGS sequence"/>
</dbReference>
<evidence type="ECO:0000256" key="1">
    <source>
        <dbReference type="ARBA" id="ARBA00022532"/>
    </source>
</evidence>
<dbReference type="Gene3D" id="3.30.1490.20">
    <property type="entry name" value="ATP-grasp fold, A domain"/>
    <property type="match status" value="1"/>
</dbReference>
<dbReference type="Pfam" id="PF13549">
    <property type="entry name" value="ATP-grasp_5"/>
    <property type="match status" value="1"/>
</dbReference>
<dbReference type="PANTHER" id="PTHR42793">
    <property type="entry name" value="COA BINDING DOMAIN CONTAINING PROTEIN"/>
    <property type="match status" value="1"/>
</dbReference>
<keyword evidence="1" id="KW-0816">Tricarboxylic acid cycle</keyword>
<dbReference type="OrthoDB" id="9807426at2"/>
<feature type="domain" description="CoA-binding" evidence="2">
    <location>
        <begin position="22"/>
        <end position="117"/>
    </location>
</feature>
<evidence type="ECO:0000313" key="4">
    <source>
        <dbReference type="Proteomes" id="UP000193200"/>
    </source>
</evidence>
<dbReference type="InterPro" id="IPR036291">
    <property type="entry name" value="NAD(P)-bd_dom_sf"/>
</dbReference>
<dbReference type="GO" id="GO:0005524">
    <property type="term" value="F:ATP binding"/>
    <property type="evidence" value="ECO:0007669"/>
    <property type="project" value="InterPro"/>
</dbReference>
<dbReference type="Pfam" id="PF13607">
    <property type="entry name" value="Succ_CoA_lig"/>
    <property type="match status" value="1"/>
</dbReference>
<dbReference type="InterPro" id="IPR016102">
    <property type="entry name" value="Succinyl-CoA_synth-like"/>
</dbReference>
<dbReference type="Gene3D" id="3.40.50.720">
    <property type="entry name" value="NAD(P)-binding Rossmann-like Domain"/>
    <property type="match status" value="1"/>
</dbReference>
<evidence type="ECO:0000313" key="3">
    <source>
        <dbReference type="EMBL" id="SLN70680.1"/>
    </source>
</evidence>
<dbReference type="SUPFAM" id="SSF52210">
    <property type="entry name" value="Succinyl-CoA synthetase domains"/>
    <property type="match status" value="2"/>
</dbReference>
<proteinExistence type="predicted"/>
<protein>
    <submittedName>
        <fullName evidence="3">Succinyl-CoA synthetase subunit alpha</fullName>
    </submittedName>
</protein>
<dbReference type="AlphaFoldDB" id="A0A1Y5TRS8"/>